<proteinExistence type="predicted"/>
<protein>
    <submittedName>
        <fullName evidence="1">Uncharacterized protein</fullName>
    </submittedName>
</protein>
<organism evidence="1">
    <name type="scientific">CrAss-like virus sp. ctelJ1</name>
    <dbReference type="NCBI Taxonomy" id="2825838"/>
    <lineage>
        <taxon>Viruses</taxon>
        <taxon>Duplodnaviria</taxon>
        <taxon>Heunggongvirae</taxon>
        <taxon>Uroviricota</taxon>
        <taxon>Caudoviricetes</taxon>
        <taxon>Crassvirales</taxon>
    </lineage>
</organism>
<reference evidence="1" key="1">
    <citation type="journal article" date="2021" name="Proc. Natl. Acad. Sci. U.S.A.">
        <title>A Catalog of Tens of Thousands of Viruses from Human Metagenomes Reveals Hidden Associations with Chronic Diseases.</title>
        <authorList>
            <person name="Tisza M.J."/>
            <person name="Buck C.B."/>
        </authorList>
    </citation>
    <scope>NUCLEOTIDE SEQUENCE</scope>
    <source>
        <strain evidence="1">CtelJ1</strain>
    </source>
</reference>
<sequence>MRAVDNFRLIRRFMHFESTDQFYFMQILQRKKDGPGPNGIVCGTNNKDRAIKSYCITSVEMLDRITLEVKYLCEYFNARAYFYPARRSFKQVAMKNMVLLANDISDNNYAHAKTAYWSACGSTEIEKFYLVDIDDDKCDVGRVIDIHAEIGLNVKSNTPIGQRVKLCVPTKNGSHLICAPFDVDAFKDRFPDIDVHKNSPTVLYYKN</sequence>
<evidence type="ECO:0000313" key="1">
    <source>
        <dbReference type="EMBL" id="DAG00951.1"/>
    </source>
</evidence>
<accession>A0A8S5V2V8</accession>
<dbReference type="EMBL" id="BK016184">
    <property type="protein sequence ID" value="DAG00951.1"/>
    <property type="molecule type" value="Genomic_DNA"/>
</dbReference>
<name>A0A8S5V2V8_9CAUD</name>